<dbReference type="PANTHER" id="PTHR22916">
    <property type="entry name" value="GLYCOSYLTRANSFERASE"/>
    <property type="match status" value="1"/>
</dbReference>
<evidence type="ECO:0000313" key="2">
    <source>
        <dbReference type="EMBL" id="ANU58014.1"/>
    </source>
</evidence>
<dbReference type="InterPro" id="IPR029044">
    <property type="entry name" value="Nucleotide-diphossugar_trans"/>
</dbReference>
<accession>A0A1C7H0C7</accession>
<name>A0A1C7H0C7_9BACE</name>
<dbReference type="Gene3D" id="3.90.550.10">
    <property type="entry name" value="Spore Coat Polysaccharide Biosynthesis Protein SpsA, Chain A"/>
    <property type="match status" value="1"/>
</dbReference>
<evidence type="ECO:0000259" key="1">
    <source>
        <dbReference type="Pfam" id="PF00535"/>
    </source>
</evidence>
<dbReference type="OrthoDB" id="9788101at2"/>
<dbReference type="EMBL" id="CP015401">
    <property type="protein sequence ID" value="ANU58014.1"/>
    <property type="molecule type" value="Genomic_DNA"/>
</dbReference>
<protein>
    <submittedName>
        <fullName evidence="2">Glycosyltransferase</fullName>
    </submittedName>
</protein>
<gene>
    <name evidence="2" type="ORF">A4V03_10935</name>
</gene>
<dbReference type="Pfam" id="PF00535">
    <property type="entry name" value="Glycos_transf_2"/>
    <property type="match status" value="1"/>
</dbReference>
<proteinExistence type="predicted"/>
<sequence>MRIDNPLITVITVSYNSVSVIEDTIESVLKQTYPRIEYIIIDGGSRDGTVDIIRQYEKSISFWISEKDSGVYHAMNKGIDRATGEWLIFMNSGDRFYSETILSQVFEHEYKSDIIYGAVELDYGFTKIIKRPYPLECLPLHMCFSHQSCFVRTDLMKKTKFDTNYSIVADYAFFLEQYKKGNLFHQLPFTISTYDNVNGISSAPNIKVLIRHLNELQRIEVFHGSIHFEILKFLVKRMIRCVCPKFILKIYYRKVND</sequence>
<keyword evidence="2" id="KW-0808">Transferase</keyword>
<dbReference type="Proteomes" id="UP000092631">
    <property type="component" value="Chromosome"/>
</dbReference>
<dbReference type="AlphaFoldDB" id="A0A1C7H0C7"/>
<dbReference type="PANTHER" id="PTHR22916:SF67">
    <property type="entry name" value="COLANIC ACID BIOSYNTHESIS GLYCOSYL TRANSFERASE WCAE-RELATED"/>
    <property type="match status" value="1"/>
</dbReference>
<feature type="domain" description="Glycosyltransferase 2-like" evidence="1">
    <location>
        <begin position="9"/>
        <end position="134"/>
    </location>
</feature>
<organism evidence="2 3">
    <name type="scientific">Bacteroides caecimuris</name>
    <dbReference type="NCBI Taxonomy" id="1796613"/>
    <lineage>
        <taxon>Bacteria</taxon>
        <taxon>Pseudomonadati</taxon>
        <taxon>Bacteroidota</taxon>
        <taxon>Bacteroidia</taxon>
        <taxon>Bacteroidales</taxon>
        <taxon>Bacteroidaceae</taxon>
        <taxon>Bacteroides</taxon>
    </lineage>
</organism>
<reference evidence="3" key="1">
    <citation type="submission" date="2016-04" db="EMBL/GenBank/DDBJ databases">
        <title>Complete Genome Sequences of Twelve Strains of a Stable Defined Moderately Diverse Mouse Microbiota 2 (sDMDMm2).</title>
        <authorList>
            <person name="Uchimura Y."/>
            <person name="Wyss M."/>
            <person name="Brugiroux S."/>
            <person name="Limenitakis J.P."/>
            <person name="Stecher B."/>
            <person name="McCoy K.D."/>
            <person name="Macpherson A.J."/>
        </authorList>
    </citation>
    <scope>NUCLEOTIDE SEQUENCE [LARGE SCALE GENOMIC DNA]</scope>
    <source>
        <strain evidence="3">I48</strain>
    </source>
</reference>
<dbReference type="GeneID" id="82187657"/>
<dbReference type="RefSeq" id="WP_065538945.1">
    <property type="nucleotide sequence ID" value="NZ_CAQPWQ010000075.1"/>
</dbReference>
<dbReference type="CDD" id="cd06433">
    <property type="entry name" value="GT_2_WfgS_like"/>
    <property type="match status" value="1"/>
</dbReference>
<keyword evidence="3" id="KW-1185">Reference proteome</keyword>
<dbReference type="GO" id="GO:0016758">
    <property type="term" value="F:hexosyltransferase activity"/>
    <property type="evidence" value="ECO:0007669"/>
    <property type="project" value="UniProtKB-ARBA"/>
</dbReference>
<dbReference type="InterPro" id="IPR001173">
    <property type="entry name" value="Glyco_trans_2-like"/>
</dbReference>
<dbReference type="KEGG" id="bcae:A4V03_10935"/>
<dbReference type="SUPFAM" id="SSF53448">
    <property type="entry name" value="Nucleotide-diphospho-sugar transferases"/>
    <property type="match status" value="1"/>
</dbReference>
<evidence type="ECO:0000313" key="3">
    <source>
        <dbReference type="Proteomes" id="UP000092631"/>
    </source>
</evidence>